<evidence type="ECO:0000256" key="4">
    <source>
        <dbReference type="SAM" id="MobiDB-lite"/>
    </source>
</evidence>
<protein>
    <submittedName>
        <fullName evidence="6">Uncharacterized protein</fullName>
    </submittedName>
</protein>
<keyword evidence="7" id="KW-1185">Reference proteome</keyword>
<feature type="transmembrane region" description="Helical" evidence="5">
    <location>
        <begin position="133"/>
        <end position="153"/>
    </location>
</feature>
<name>A0A835Y6Z2_9CHLO</name>
<evidence type="ECO:0000256" key="1">
    <source>
        <dbReference type="ARBA" id="ARBA00004229"/>
    </source>
</evidence>
<keyword evidence="5" id="KW-1133">Transmembrane helix</keyword>
<dbReference type="OrthoDB" id="529642at2759"/>
<evidence type="ECO:0000256" key="3">
    <source>
        <dbReference type="ARBA" id="ARBA00022640"/>
    </source>
</evidence>
<evidence type="ECO:0000313" key="7">
    <source>
        <dbReference type="Proteomes" id="UP000612055"/>
    </source>
</evidence>
<evidence type="ECO:0000313" key="6">
    <source>
        <dbReference type="EMBL" id="KAG2495306.1"/>
    </source>
</evidence>
<proteinExistence type="predicted"/>
<evidence type="ECO:0000256" key="2">
    <source>
        <dbReference type="ARBA" id="ARBA00022528"/>
    </source>
</evidence>
<comment type="subcellular location">
    <subcellularLocation>
        <location evidence="1">Plastid</location>
        <location evidence="1">Chloroplast</location>
    </subcellularLocation>
</comment>
<reference evidence="6" key="1">
    <citation type="journal article" date="2020" name="bioRxiv">
        <title>Comparative genomics of Chlamydomonas.</title>
        <authorList>
            <person name="Craig R.J."/>
            <person name="Hasan A.R."/>
            <person name="Ness R.W."/>
            <person name="Keightley P.D."/>
        </authorList>
    </citation>
    <scope>NUCLEOTIDE SEQUENCE</scope>
    <source>
        <strain evidence="6">CCAP 11/70</strain>
    </source>
</reference>
<dbReference type="Pfam" id="PF00504">
    <property type="entry name" value="Chloroa_b-bind"/>
    <property type="match status" value="1"/>
</dbReference>
<dbReference type="Proteomes" id="UP000612055">
    <property type="component" value="Unassembled WGS sequence"/>
</dbReference>
<feature type="transmembrane region" description="Helical" evidence="5">
    <location>
        <begin position="173"/>
        <end position="192"/>
    </location>
</feature>
<dbReference type="EMBL" id="JAEHOE010000025">
    <property type="protein sequence ID" value="KAG2495306.1"/>
    <property type="molecule type" value="Genomic_DNA"/>
</dbReference>
<evidence type="ECO:0000256" key="5">
    <source>
        <dbReference type="SAM" id="Phobius"/>
    </source>
</evidence>
<sequence>MMLARAPVSAARGATARPRLAGASSPSLRPLAPRRATVIRRFQASSWGLGAENNQETEIEMQKRRAREDQIRKQEELINQMTKNTTESARDEIKKDVGKVVDTVDRTSAGKGYSPAHQVPLWMPAFTRRREVFVGRIAMLGFFASCVLETFTANHLGPIRQVQLWSGLDESTIVTITLGIVAYNVLGALGPWSPTFSPENLRDVAKRPHGPPNAWTSPLDLGRFLGISGWGFTKRNELFHGRLAMIGFLFAFVNEIKTGMGPLGQVASYLGIYPDNAWYSLCSSSFLIFTALMLATSVAFPSRLQGSAASEDEIY</sequence>
<dbReference type="Gene3D" id="1.10.3460.10">
    <property type="entry name" value="Chlorophyll a/b binding protein domain"/>
    <property type="match status" value="1"/>
</dbReference>
<gene>
    <name evidence="6" type="ORF">HYH03_006578</name>
</gene>
<keyword evidence="5" id="KW-0472">Membrane</keyword>
<organism evidence="6 7">
    <name type="scientific">Edaphochlamys debaryana</name>
    <dbReference type="NCBI Taxonomy" id="47281"/>
    <lineage>
        <taxon>Eukaryota</taxon>
        <taxon>Viridiplantae</taxon>
        <taxon>Chlorophyta</taxon>
        <taxon>core chlorophytes</taxon>
        <taxon>Chlorophyceae</taxon>
        <taxon>CS clade</taxon>
        <taxon>Chlamydomonadales</taxon>
        <taxon>Chlamydomonadales incertae sedis</taxon>
        <taxon>Edaphochlamys</taxon>
    </lineage>
</organism>
<keyword evidence="3" id="KW-0934">Plastid</keyword>
<comment type="caution">
    <text evidence="6">The sequence shown here is derived from an EMBL/GenBank/DDBJ whole genome shotgun (WGS) entry which is preliminary data.</text>
</comment>
<dbReference type="GO" id="GO:0009507">
    <property type="term" value="C:chloroplast"/>
    <property type="evidence" value="ECO:0007669"/>
    <property type="project" value="UniProtKB-SubCell"/>
</dbReference>
<accession>A0A835Y6Z2</accession>
<feature type="region of interest" description="Disordered" evidence="4">
    <location>
        <begin position="1"/>
        <end position="29"/>
    </location>
</feature>
<keyword evidence="5" id="KW-0812">Transmembrane</keyword>
<dbReference type="SUPFAM" id="SSF103511">
    <property type="entry name" value="Chlorophyll a-b binding protein"/>
    <property type="match status" value="1"/>
</dbReference>
<dbReference type="AlphaFoldDB" id="A0A835Y6Z2"/>
<keyword evidence="2" id="KW-0150">Chloroplast</keyword>
<dbReference type="InterPro" id="IPR022796">
    <property type="entry name" value="Chloroa_b-bind"/>
</dbReference>
<feature type="transmembrane region" description="Helical" evidence="5">
    <location>
        <begin position="277"/>
        <end position="300"/>
    </location>
</feature>